<name>A0A853I4P3_9GAMM</name>
<organism evidence="2 3">
    <name type="scientific">Spartinivicinus marinus</name>
    <dbReference type="NCBI Taxonomy" id="2994442"/>
    <lineage>
        <taxon>Bacteria</taxon>
        <taxon>Pseudomonadati</taxon>
        <taxon>Pseudomonadota</taxon>
        <taxon>Gammaproteobacteria</taxon>
        <taxon>Oceanospirillales</taxon>
        <taxon>Zooshikellaceae</taxon>
        <taxon>Spartinivicinus</taxon>
    </lineage>
</organism>
<sequence length="147" mass="15544">MSFLATMLVLVGCDTDNQTSEITSEKVTTSIAKPSETKLPAKPKPAAKATNPPKNTLASQSTSNNAAATSTTRKPLVLKVDQTMLTSGDTNNKPQPIANTQVLPNLFKDDGTKEKKVISGGLLVNKESGQLDKAIDGAEISFELQTN</sequence>
<feature type="compositionally biased region" description="Polar residues" evidence="1">
    <location>
        <begin position="20"/>
        <end position="32"/>
    </location>
</feature>
<comment type="caution">
    <text evidence="2">The sequence shown here is derived from an EMBL/GenBank/DDBJ whole genome shotgun (WGS) entry which is preliminary data.</text>
</comment>
<keyword evidence="3" id="KW-1185">Reference proteome</keyword>
<evidence type="ECO:0000313" key="3">
    <source>
        <dbReference type="Proteomes" id="UP000569732"/>
    </source>
</evidence>
<dbReference type="AlphaFoldDB" id="A0A853I4P3"/>
<accession>A0A853I4P3</accession>
<dbReference type="Proteomes" id="UP000569732">
    <property type="component" value="Unassembled WGS sequence"/>
</dbReference>
<proteinExistence type="predicted"/>
<dbReference type="EMBL" id="JACCKB010000003">
    <property type="protein sequence ID" value="NYZ65114.1"/>
    <property type="molecule type" value="Genomic_DNA"/>
</dbReference>
<protein>
    <submittedName>
        <fullName evidence="2">Uncharacterized protein</fullName>
    </submittedName>
</protein>
<evidence type="ECO:0000256" key="1">
    <source>
        <dbReference type="SAM" id="MobiDB-lite"/>
    </source>
</evidence>
<feature type="compositionally biased region" description="Low complexity" evidence="1">
    <location>
        <begin position="44"/>
        <end position="72"/>
    </location>
</feature>
<evidence type="ECO:0000313" key="2">
    <source>
        <dbReference type="EMBL" id="NYZ65114.1"/>
    </source>
</evidence>
<reference evidence="2 3" key="1">
    <citation type="submission" date="2020-07" db="EMBL/GenBank/DDBJ databases">
        <title>Endozoicomonas sp. nov., isolated from sediment.</title>
        <authorList>
            <person name="Gu T."/>
        </authorList>
    </citation>
    <scope>NUCLEOTIDE SEQUENCE [LARGE SCALE GENOMIC DNA]</scope>
    <source>
        <strain evidence="2 3">SM1973</strain>
    </source>
</reference>
<feature type="region of interest" description="Disordered" evidence="1">
    <location>
        <begin position="20"/>
        <end position="75"/>
    </location>
</feature>
<gene>
    <name evidence="2" type="ORF">H0A36_03770</name>
</gene>